<proteinExistence type="predicted"/>
<name>A0A540VIN5_9CHLR</name>
<sequence length="348" mass="38265">MDVVRVGIVGMGIGRPNALGIARNPRGRVVALCDLLEERMQEFAQELPEPVKFYTDYEAMCRDPEIDAVFVGTPNQYHVPVALAAIRHGKHVLVTKPLADSVEAARELVEAAEASGLVNMMSLSTRFSEEVQYLGDLQRQGMLGEVYYARARSVRRRGIPAWSLGFIQAGGGAFRDMGVHVLDSVWWLLGMPRPISVSGVAGARFGPRGQGYFGRFIQPPEELARQYAADDYAGGFIRFENDIGLQVESFWASHQPGDLQIELFGTEAGARLRPLTLYRTVNGVDQDIAVTLSGKPREAVWEVIADHFIRCILDGTPCAAPLRHGLVVQEMMEALLESARTGAEVRLA</sequence>
<dbReference type="InterPro" id="IPR036291">
    <property type="entry name" value="NAD(P)-bd_dom_sf"/>
</dbReference>
<comment type="caution">
    <text evidence="3">The sequence shown here is derived from an EMBL/GenBank/DDBJ whole genome shotgun (WGS) entry which is preliminary data.</text>
</comment>
<feature type="domain" description="GFO/IDH/MocA-like oxidoreductase" evidence="2">
    <location>
        <begin position="132"/>
        <end position="270"/>
    </location>
</feature>
<reference evidence="3 4" key="1">
    <citation type="submission" date="2019-06" db="EMBL/GenBank/DDBJ databases">
        <title>Genome sequence of Litorilinea aerophila BAA-2444.</title>
        <authorList>
            <person name="Maclea K.S."/>
            <person name="Maurais E.G."/>
            <person name="Iannazzi L.C."/>
        </authorList>
    </citation>
    <scope>NUCLEOTIDE SEQUENCE [LARGE SCALE GENOMIC DNA]</scope>
    <source>
        <strain evidence="3 4">ATCC BAA-2444</strain>
    </source>
</reference>
<dbReference type="PANTHER" id="PTHR43249">
    <property type="entry name" value="UDP-N-ACETYL-2-AMINO-2-DEOXY-D-GLUCURONATE OXIDASE"/>
    <property type="match status" value="1"/>
</dbReference>
<dbReference type="GO" id="GO:0000166">
    <property type="term" value="F:nucleotide binding"/>
    <property type="evidence" value="ECO:0007669"/>
    <property type="project" value="InterPro"/>
</dbReference>
<feature type="domain" description="Gfo/Idh/MocA-like oxidoreductase N-terminal" evidence="1">
    <location>
        <begin position="4"/>
        <end position="119"/>
    </location>
</feature>
<dbReference type="EMBL" id="VIGC01000007">
    <property type="protein sequence ID" value="TQE96572.1"/>
    <property type="molecule type" value="Genomic_DNA"/>
</dbReference>
<dbReference type="AlphaFoldDB" id="A0A540VIN5"/>
<accession>A0A540VIN5</accession>
<dbReference type="Gene3D" id="3.30.360.10">
    <property type="entry name" value="Dihydrodipicolinate Reductase, domain 2"/>
    <property type="match status" value="1"/>
</dbReference>
<dbReference type="Pfam" id="PF01408">
    <property type="entry name" value="GFO_IDH_MocA"/>
    <property type="match status" value="1"/>
</dbReference>
<organism evidence="3 4">
    <name type="scientific">Litorilinea aerophila</name>
    <dbReference type="NCBI Taxonomy" id="1204385"/>
    <lineage>
        <taxon>Bacteria</taxon>
        <taxon>Bacillati</taxon>
        <taxon>Chloroflexota</taxon>
        <taxon>Caldilineae</taxon>
        <taxon>Caldilineales</taxon>
        <taxon>Caldilineaceae</taxon>
        <taxon>Litorilinea</taxon>
    </lineage>
</organism>
<dbReference type="RefSeq" id="WP_141609314.1">
    <property type="nucleotide sequence ID" value="NZ_VIGC02000007.1"/>
</dbReference>
<dbReference type="SUPFAM" id="SSF51735">
    <property type="entry name" value="NAD(P)-binding Rossmann-fold domains"/>
    <property type="match status" value="1"/>
</dbReference>
<dbReference type="InterPro" id="IPR055170">
    <property type="entry name" value="GFO_IDH_MocA-like_dom"/>
</dbReference>
<dbReference type="PANTHER" id="PTHR43249:SF1">
    <property type="entry name" value="D-GLUCOSIDE 3-DEHYDROGENASE"/>
    <property type="match status" value="1"/>
</dbReference>
<evidence type="ECO:0000313" key="4">
    <source>
        <dbReference type="Proteomes" id="UP000317371"/>
    </source>
</evidence>
<evidence type="ECO:0000259" key="1">
    <source>
        <dbReference type="Pfam" id="PF01408"/>
    </source>
</evidence>
<dbReference type="Proteomes" id="UP000317371">
    <property type="component" value="Unassembled WGS sequence"/>
</dbReference>
<protein>
    <submittedName>
        <fullName evidence="3">Gfo/Idh/MocA family oxidoreductase</fullName>
    </submittedName>
</protein>
<dbReference type="InParanoid" id="A0A540VIN5"/>
<evidence type="ECO:0000259" key="2">
    <source>
        <dbReference type="Pfam" id="PF22725"/>
    </source>
</evidence>
<keyword evidence="4" id="KW-1185">Reference proteome</keyword>
<evidence type="ECO:0000313" key="3">
    <source>
        <dbReference type="EMBL" id="TQE96572.1"/>
    </source>
</evidence>
<dbReference type="SUPFAM" id="SSF55347">
    <property type="entry name" value="Glyceraldehyde-3-phosphate dehydrogenase-like, C-terminal domain"/>
    <property type="match status" value="1"/>
</dbReference>
<dbReference type="Gene3D" id="3.40.50.720">
    <property type="entry name" value="NAD(P)-binding Rossmann-like Domain"/>
    <property type="match status" value="1"/>
</dbReference>
<dbReference type="InterPro" id="IPR052515">
    <property type="entry name" value="Gfo/Idh/MocA_Oxidoreductase"/>
</dbReference>
<dbReference type="InterPro" id="IPR000683">
    <property type="entry name" value="Gfo/Idh/MocA-like_OxRdtase_N"/>
</dbReference>
<dbReference type="OrthoDB" id="9815825at2"/>
<gene>
    <name evidence="3" type="ORF">FKZ61_06670</name>
</gene>
<dbReference type="Pfam" id="PF22725">
    <property type="entry name" value="GFO_IDH_MocA_C3"/>
    <property type="match status" value="1"/>
</dbReference>